<dbReference type="RefSeq" id="WP_133804952.1">
    <property type="nucleotide sequence ID" value="NZ_SNWQ01000028.1"/>
</dbReference>
<reference evidence="3 4" key="1">
    <citation type="submission" date="2019-03" db="EMBL/GenBank/DDBJ databases">
        <title>Genomic Encyclopedia of Type Strains, Phase III (KMG-III): the genomes of soil and plant-associated and newly described type strains.</title>
        <authorList>
            <person name="Whitman W."/>
        </authorList>
    </citation>
    <scope>NUCLEOTIDE SEQUENCE [LARGE SCALE GENOMIC DNA]</scope>
    <source>
        <strain evidence="3 4">VKM Ac-2527</strain>
    </source>
</reference>
<evidence type="ECO:0000256" key="2">
    <source>
        <dbReference type="SAM" id="SignalP"/>
    </source>
</evidence>
<dbReference type="EMBL" id="SNWQ01000028">
    <property type="protein sequence ID" value="TDO34233.1"/>
    <property type="molecule type" value="Genomic_DNA"/>
</dbReference>
<feature type="signal peptide" evidence="2">
    <location>
        <begin position="1"/>
        <end position="27"/>
    </location>
</feature>
<keyword evidence="4" id="KW-1185">Reference proteome</keyword>
<sequence>MTRRPLRAAGLAGLTLCLLQLFLPGQALVNAATDNVSSPTATVADAGFVGPAYTGTTAPTGQKPQSKLWVADGIWWGSLWDTSTRKFTIFRYDWAANSWTNTGVLIEDRAGSYMDTLWDGSHLYVASAGQTASNSAQSPRLTRFSYDPATDQWSRDAGYPVTIGNGGVEAVVLAKDSDGLLWITYTQGAKVWLTHSVAGLDDVWAPRFQLPTPGNESNVDPDDLSAIIAYDGDKIGVLWSNQRSHIMYWASHTDGTPDQSWTLQVAYQQPEGADDHINLKALVGDSAGRVFAVAKTSMDAAAEPLFNLLVLTSSGQWTSTLISTQVDDHTRAILQIDTQARELYFFAAAPCCAGGTIYYKKASLDNPVFQPGLGTAFIHSAAHPEANNPTSTKQNLTGATGLLVLAGDDETRRYLYNRLSLGGTPPPDTEPPETTITSAPPATTSSSDASFAFSSSESGSTFACGLDGQPAESCTSPKDYTGLALGSHTFSVAATDAVGNTDQSPATHTWSIQQSNPAIFADDFSSGGFTAGGWTVHTGGGGTATVISGAVNAGDLGARLTSTTATGATASIRKALGTSYADLTLAFDAKVAAGGSTDTYFALAKVYNGSGTRQLSLLRVAGGELRVQFSASTVTTGGTLGDGQIARISIRMALGGTADTVVITVDGVLIYSSSSADLGSVGFATLRMGDDSLRRNLDYRFDQVEVTE</sequence>
<protein>
    <recommendedName>
        <fullName evidence="5">Ig-like domain-containing protein</fullName>
    </recommendedName>
</protein>
<evidence type="ECO:0008006" key="5">
    <source>
        <dbReference type="Google" id="ProtNLM"/>
    </source>
</evidence>
<evidence type="ECO:0000256" key="1">
    <source>
        <dbReference type="SAM" id="MobiDB-lite"/>
    </source>
</evidence>
<dbReference type="InterPro" id="IPR015915">
    <property type="entry name" value="Kelch-typ_b-propeller"/>
</dbReference>
<dbReference type="AlphaFoldDB" id="A0A4R6JE99"/>
<feature type="chain" id="PRO_5039247539" description="Ig-like domain-containing protein" evidence="2">
    <location>
        <begin position="28"/>
        <end position="708"/>
    </location>
</feature>
<accession>A0A4R6JE99</accession>
<dbReference type="SUPFAM" id="SSF117281">
    <property type="entry name" value="Kelch motif"/>
    <property type="match status" value="1"/>
</dbReference>
<organism evidence="3 4">
    <name type="scientific">Kribbella caucasensis</name>
    <dbReference type="NCBI Taxonomy" id="2512215"/>
    <lineage>
        <taxon>Bacteria</taxon>
        <taxon>Bacillati</taxon>
        <taxon>Actinomycetota</taxon>
        <taxon>Actinomycetes</taxon>
        <taxon>Propionibacteriales</taxon>
        <taxon>Kribbellaceae</taxon>
        <taxon>Kribbella</taxon>
    </lineage>
</organism>
<feature type="compositionally biased region" description="Low complexity" evidence="1">
    <location>
        <begin position="432"/>
        <end position="453"/>
    </location>
</feature>
<feature type="region of interest" description="Disordered" evidence="1">
    <location>
        <begin position="418"/>
        <end position="453"/>
    </location>
</feature>
<gene>
    <name evidence="3" type="ORF">EV643_12818</name>
</gene>
<evidence type="ECO:0000313" key="3">
    <source>
        <dbReference type="EMBL" id="TDO34233.1"/>
    </source>
</evidence>
<dbReference type="InterPro" id="IPR013320">
    <property type="entry name" value="ConA-like_dom_sf"/>
</dbReference>
<evidence type="ECO:0000313" key="4">
    <source>
        <dbReference type="Proteomes" id="UP000295388"/>
    </source>
</evidence>
<dbReference type="SUPFAM" id="SSF49899">
    <property type="entry name" value="Concanavalin A-like lectins/glucanases"/>
    <property type="match status" value="1"/>
</dbReference>
<comment type="caution">
    <text evidence="3">The sequence shown here is derived from an EMBL/GenBank/DDBJ whole genome shotgun (WGS) entry which is preliminary data.</text>
</comment>
<name>A0A4R6JE99_9ACTN</name>
<keyword evidence="2" id="KW-0732">Signal</keyword>
<dbReference type="OrthoDB" id="5145222at2"/>
<dbReference type="Proteomes" id="UP000295388">
    <property type="component" value="Unassembled WGS sequence"/>
</dbReference>
<proteinExistence type="predicted"/>